<dbReference type="EMBL" id="KF128183">
    <property type="protein sequence ID" value="AIA95546.1"/>
    <property type="molecule type" value="Genomic_DNA"/>
</dbReference>
<proteinExistence type="predicted"/>
<evidence type="ECO:0000313" key="1">
    <source>
        <dbReference type="EMBL" id="AIA95546.1"/>
    </source>
</evidence>
<protein>
    <submittedName>
        <fullName evidence="1">CAZy families GT4 protein</fullName>
    </submittedName>
</protein>
<dbReference type="Gene3D" id="3.40.50.2000">
    <property type="entry name" value="Glycogen Phosphorylase B"/>
    <property type="match status" value="1"/>
</dbReference>
<reference evidence="1" key="1">
    <citation type="journal article" date="2013" name="Environ. Microbiol.">
        <title>Seasonally variable intestinal metagenomes of the red palm weevil (Rhynchophorus ferrugineus).</title>
        <authorList>
            <person name="Jia S."/>
            <person name="Zhang X."/>
            <person name="Zhang G."/>
            <person name="Yin A."/>
            <person name="Zhang S."/>
            <person name="Li F."/>
            <person name="Wang L."/>
            <person name="Zhao D."/>
            <person name="Yun Q."/>
            <person name="Tala"/>
            <person name="Wang J."/>
            <person name="Sun G."/>
            <person name="Baabdullah M."/>
            <person name="Yu X."/>
            <person name="Hu S."/>
            <person name="Al-Mssallem I.S."/>
            <person name="Yu J."/>
        </authorList>
    </citation>
    <scope>NUCLEOTIDE SEQUENCE</scope>
</reference>
<dbReference type="AlphaFoldDB" id="A0A060CRG5"/>
<sequence length="50" mass="5593">MKGFGLPPLEAMAAGCKNIICSDIPVLREVYENSVKYMNPYDIQDIKNVC</sequence>
<name>A0A060CRG5_9BACT</name>
<organism evidence="1">
    <name type="scientific">uncultured Fibrobacter sp</name>
    <dbReference type="NCBI Taxonomy" id="261512"/>
    <lineage>
        <taxon>Bacteria</taxon>
        <taxon>Pseudomonadati</taxon>
        <taxon>Fibrobacterota</taxon>
        <taxon>Fibrobacteria</taxon>
        <taxon>Fibrobacterales</taxon>
        <taxon>Fibrobacteraceae</taxon>
        <taxon>Fibrobacter</taxon>
        <taxon>environmental samples</taxon>
    </lineage>
</organism>
<accession>A0A060CRG5</accession>
<dbReference type="SUPFAM" id="SSF53756">
    <property type="entry name" value="UDP-Glycosyltransferase/glycogen phosphorylase"/>
    <property type="match status" value="1"/>
</dbReference>